<proteinExistence type="predicted"/>
<evidence type="ECO:0000313" key="1">
    <source>
        <dbReference type="EMBL" id="ACZ12010.1"/>
    </source>
</evidence>
<dbReference type="KEGG" id="sdl:Sdel_0981"/>
<dbReference type="HOGENOM" id="CLU_2262395_0_0_7"/>
<accession>D1B1P0</accession>
<sequence>MQEEQLLTIQQYATKYKMSTFSVIKRINTKVLKTIKRDDGEWILDESIAPKSLSEQNVFAEKEEGEPIDYERAFHALFEKYIALQEKYTQLMETKNISKE</sequence>
<organism evidence="1 2">
    <name type="scientific">Sulfurospirillum deleyianum (strain ATCC 51133 / DSM 6946 / 5175)</name>
    <dbReference type="NCBI Taxonomy" id="525898"/>
    <lineage>
        <taxon>Bacteria</taxon>
        <taxon>Pseudomonadati</taxon>
        <taxon>Campylobacterota</taxon>
        <taxon>Epsilonproteobacteria</taxon>
        <taxon>Campylobacterales</taxon>
        <taxon>Sulfurospirillaceae</taxon>
        <taxon>Sulfurospirillum</taxon>
    </lineage>
</organism>
<gene>
    <name evidence="1" type="ordered locus">Sdel_0981</name>
</gene>
<protein>
    <submittedName>
        <fullName evidence="1">Uncharacterized protein</fullName>
    </submittedName>
</protein>
<dbReference type="Proteomes" id="UP000002222">
    <property type="component" value="Chromosome"/>
</dbReference>
<name>D1B1P0_SULD5</name>
<dbReference type="RefSeq" id="WP_012856770.1">
    <property type="nucleotide sequence ID" value="NC_013512.1"/>
</dbReference>
<reference evidence="2" key="1">
    <citation type="submission" date="2009-11" db="EMBL/GenBank/DDBJ databases">
        <title>The complete genome of Sulfurospirillum deleyianum DSM 6946.</title>
        <authorList>
            <consortium name="US DOE Joint Genome Institute (JGI-PGF)"/>
            <person name="Lucas S."/>
            <person name="Copeland A."/>
            <person name="Lapidus A."/>
            <person name="Glavina del Rio T."/>
            <person name="Dalin E."/>
            <person name="Tice H."/>
            <person name="Bruce D."/>
            <person name="Goodwin L."/>
            <person name="Pitluck S."/>
            <person name="Kyrpides N."/>
            <person name="Mavromatis K."/>
            <person name="Ivanova N."/>
            <person name="Ovchinnikova G."/>
            <person name="Munk A.C."/>
            <person name="Lu M."/>
            <person name="Brettin T."/>
            <person name="Detter J.C."/>
            <person name="Han C."/>
            <person name="Tapia R."/>
            <person name="Larimer F."/>
            <person name="Land M."/>
            <person name="Hauser L."/>
            <person name="Markowitz V."/>
            <person name="Cheng J.F."/>
            <person name="Hugenholtz P."/>
            <person name="Woyke T."/>
            <person name="Wu D."/>
            <person name="Aumann P."/>
            <person name="Schneider S."/>
            <person name="Lang E."/>
            <person name="Spring S."/>
            <person name="Klenk H.P."/>
            <person name="Eisen J.A."/>
        </authorList>
    </citation>
    <scope>NUCLEOTIDE SEQUENCE [LARGE SCALE GENOMIC DNA]</scope>
    <source>
        <strain evidence="2">ATCC 51133 / DSM 6946 / 5175</strain>
    </source>
</reference>
<evidence type="ECO:0000313" key="2">
    <source>
        <dbReference type="Proteomes" id="UP000002222"/>
    </source>
</evidence>
<reference evidence="1 2" key="2">
    <citation type="journal article" date="2010" name="Stand. Genomic Sci.">
        <title>Complete genome sequence of Sulfurospirillum deleyianum type strain (5175).</title>
        <authorList>
            <person name="Sikorski J."/>
            <person name="Lapidus A."/>
            <person name="Copeland A."/>
            <person name="Glavina Del Rio T."/>
            <person name="Nolan M."/>
            <person name="Lucas S."/>
            <person name="Chen F."/>
            <person name="Tice H."/>
            <person name="Cheng J.F."/>
            <person name="Saunders E."/>
            <person name="Bruce D."/>
            <person name="Goodwin L."/>
            <person name="Pitluck S."/>
            <person name="Ovchinnikova G."/>
            <person name="Pati A."/>
            <person name="Ivanova N."/>
            <person name="Mavromatis K."/>
            <person name="Chen A."/>
            <person name="Palaniappan K."/>
            <person name="Chain P."/>
            <person name="Land M."/>
            <person name="Hauser L."/>
            <person name="Chang Y.J."/>
            <person name="Jeffries C.D."/>
            <person name="Brettin T."/>
            <person name="Detter J.C."/>
            <person name="Han C."/>
            <person name="Rohde M."/>
            <person name="Lang E."/>
            <person name="Spring S."/>
            <person name="Goker M."/>
            <person name="Bristow J."/>
            <person name="Eisen J.A."/>
            <person name="Markowitz V."/>
            <person name="Hugenholtz P."/>
            <person name="Kyrpides N.C."/>
            <person name="Klenk H.P."/>
        </authorList>
    </citation>
    <scope>NUCLEOTIDE SEQUENCE [LARGE SCALE GENOMIC DNA]</scope>
    <source>
        <strain evidence="2">ATCC 51133 / DSM 6946 / 5175</strain>
    </source>
</reference>
<dbReference type="OrthoDB" id="5340043at2"/>
<keyword evidence="2" id="KW-1185">Reference proteome</keyword>
<dbReference type="EMBL" id="CP001816">
    <property type="protein sequence ID" value="ACZ12010.1"/>
    <property type="molecule type" value="Genomic_DNA"/>
</dbReference>
<dbReference type="AlphaFoldDB" id="D1B1P0"/>